<evidence type="ECO:0000313" key="2">
    <source>
        <dbReference type="Proteomes" id="UP000426027"/>
    </source>
</evidence>
<name>A0A6I6H1G2_9BACT</name>
<accession>A0A6I6H1G2</accession>
<proteinExistence type="predicted"/>
<dbReference type="RefSeq" id="WP_157478824.1">
    <property type="nucleotide sequence ID" value="NZ_CP046566.1"/>
</dbReference>
<dbReference type="AlphaFoldDB" id="A0A6I6H1G2"/>
<dbReference type="KEGG" id="fls:GLV81_10495"/>
<organism evidence="1 2">
    <name type="scientific">Phnomibacter ginsenosidimutans</name>
    <dbReference type="NCBI Taxonomy" id="2676868"/>
    <lineage>
        <taxon>Bacteria</taxon>
        <taxon>Pseudomonadati</taxon>
        <taxon>Bacteroidota</taxon>
        <taxon>Chitinophagia</taxon>
        <taxon>Chitinophagales</taxon>
        <taxon>Chitinophagaceae</taxon>
        <taxon>Phnomibacter</taxon>
    </lineage>
</organism>
<dbReference type="Proteomes" id="UP000426027">
    <property type="component" value="Chromosome"/>
</dbReference>
<gene>
    <name evidence="1" type="ORF">GLV81_10495</name>
</gene>
<keyword evidence="2" id="KW-1185">Reference proteome</keyword>
<evidence type="ECO:0000313" key="1">
    <source>
        <dbReference type="EMBL" id="QGW28471.1"/>
    </source>
</evidence>
<dbReference type="EMBL" id="CP046566">
    <property type="protein sequence ID" value="QGW28471.1"/>
    <property type="molecule type" value="Genomic_DNA"/>
</dbReference>
<protein>
    <submittedName>
        <fullName evidence="1">Uncharacterized protein</fullName>
    </submittedName>
</protein>
<sequence length="126" mass="14174">MSKKYDIFLDCNKIGTTEFEKADVPMGVVFGILNFTEPISGYAFFKQYCIEKSITIVAEFSEENIIETSTIPGLVVINESGLQINGIGNQISGMDADVFFITIYGISFPFYEEEFPLHVKAYNEKL</sequence>
<reference evidence="1 2" key="1">
    <citation type="submission" date="2019-11" db="EMBL/GenBank/DDBJ databases">
        <authorList>
            <person name="Im W.T."/>
        </authorList>
    </citation>
    <scope>NUCLEOTIDE SEQUENCE [LARGE SCALE GENOMIC DNA]</scope>
    <source>
        <strain evidence="1 2">SB-02</strain>
    </source>
</reference>